<evidence type="ECO:0000313" key="1">
    <source>
        <dbReference type="EMBL" id="CDW35726.1"/>
    </source>
</evidence>
<dbReference type="AlphaFoldDB" id="A0A0K2UDG5"/>
<proteinExistence type="predicted"/>
<accession>A0A0K2UDG5</accession>
<protein>
    <submittedName>
        <fullName evidence="1">Uncharacterized protein</fullName>
    </submittedName>
</protein>
<name>A0A0K2UDG5_LEPSM</name>
<dbReference type="EMBL" id="HACA01018365">
    <property type="protein sequence ID" value="CDW35726.1"/>
    <property type="molecule type" value="Transcribed_RNA"/>
</dbReference>
<reference evidence="1" key="1">
    <citation type="submission" date="2014-05" db="EMBL/GenBank/DDBJ databases">
        <authorList>
            <person name="Chronopoulou M."/>
        </authorList>
    </citation>
    <scope>NUCLEOTIDE SEQUENCE</scope>
    <source>
        <tissue evidence="1">Whole organism</tissue>
    </source>
</reference>
<organism evidence="1">
    <name type="scientific">Lepeophtheirus salmonis</name>
    <name type="common">Salmon louse</name>
    <name type="synonym">Caligus salmonis</name>
    <dbReference type="NCBI Taxonomy" id="72036"/>
    <lineage>
        <taxon>Eukaryota</taxon>
        <taxon>Metazoa</taxon>
        <taxon>Ecdysozoa</taxon>
        <taxon>Arthropoda</taxon>
        <taxon>Crustacea</taxon>
        <taxon>Multicrustacea</taxon>
        <taxon>Hexanauplia</taxon>
        <taxon>Copepoda</taxon>
        <taxon>Siphonostomatoida</taxon>
        <taxon>Caligidae</taxon>
        <taxon>Lepeophtheirus</taxon>
    </lineage>
</organism>
<sequence length="75" mass="9054">MCCSSFVWRKNTFNDSENETLFSRNCSSVFHGQKNNQSCNIRLFWLIKNWQGISFLISSLRFLYFFNEENCVFIY</sequence>